<keyword evidence="2" id="KW-1185">Reference proteome</keyword>
<comment type="caution">
    <text evidence="1">The sequence shown here is derived from an EMBL/GenBank/DDBJ whole genome shotgun (WGS) entry which is preliminary data.</text>
</comment>
<dbReference type="Proteomes" id="UP000499080">
    <property type="component" value="Unassembled WGS sequence"/>
</dbReference>
<reference evidence="1 2" key="1">
    <citation type="journal article" date="2019" name="Sci. Rep.">
        <title>Orb-weaving spider Araneus ventricosus genome elucidates the spidroin gene catalogue.</title>
        <authorList>
            <person name="Kono N."/>
            <person name="Nakamura H."/>
            <person name="Ohtoshi R."/>
            <person name="Moran D.A.P."/>
            <person name="Shinohara A."/>
            <person name="Yoshida Y."/>
            <person name="Fujiwara M."/>
            <person name="Mori M."/>
            <person name="Tomita M."/>
            <person name="Arakawa K."/>
        </authorList>
    </citation>
    <scope>NUCLEOTIDE SEQUENCE [LARGE SCALE GENOMIC DNA]</scope>
</reference>
<proteinExistence type="predicted"/>
<accession>A0A4Y2RWV0</accession>
<gene>
    <name evidence="1" type="ORF">AVEN_188642_1</name>
</gene>
<dbReference type="AlphaFoldDB" id="A0A4Y2RWV0"/>
<dbReference type="EMBL" id="BGPR01018849">
    <property type="protein sequence ID" value="GBN80307.1"/>
    <property type="molecule type" value="Genomic_DNA"/>
</dbReference>
<evidence type="ECO:0000313" key="1">
    <source>
        <dbReference type="EMBL" id="GBN80307.1"/>
    </source>
</evidence>
<evidence type="ECO:0000313" key="2">
    <source>
        <dbReference type="Proteomes" id="UP000499080"/>
    </source>
</evidence>
<organism evidence="1 2">
    <name type="scientific">Araneus ventricosus</name>
    <name type="common">Orbweaver spider</name>
    <name type="synonym">Epeira ventricosa</name>
    <dbReference type="NCBI Taxonomy" id="182803"/>
    <lineage>
        <taxon>Eukaryota</taxon>
        <taxon>Metazoa</taxon>
        <taxon>Ecdysozoa</taxon>
        <taxon>Arthropoda</taxon>
        <taxon>Chelicerata</taxon>
        <taxon>Arachnida</taxon>
        <taxon>Araneae</taxon>
        <taxon>Araneomorphae</taxon>
        <taxon>Entelegynae</taxon>
        <taxon>Araneoidea</taxon>
        <taxon>Araneidae</taxon>
        <taxon>Araneus</taxon>
    </lineage>
</organism>
<protein>
    <submittedName>
        <fullName evidence="1">Uncharacterized protein</fullName>
    </submittedName>
</protein>
<sequence length="140" mass="15556">MVKTCIPLVTYQWSNFANVFHAVGYVGRTSCVKNDFPLVTVTCSQDFLVTFPSIQFGRTSSVRSLPVKCSQNFWKRLPLVTSDVGRTLLVKTFFRSFRVSSRSNFSVENVFSAPTVTGRTSNCVKTSSARYSDSPNGTLS</sequence>
<name>A0A4Y2RWV0_ARAVE</name>